<evidence type="ECO:0000256" key="3">
    <source>
        <dbReference type="ARBA" id="ARBA00016797"/>
    </source>
</evidence>
<dbReference type="SMART" id="SM00893">
    <property type="entry name" value="ETF"/>
    <property type="match status" value="1"/>
</dbReference>
<dbReference type="Gene3D" id="3.40.50.620">
    <property type="entry name" value="HUPs"/>
    <property type="match status" value="1"/>
</dbReference>
<organism evidence="7 8">
    <name type="scientific">Insulibacter thermoxylanivorax</name>
    <dbReference type="NCBI Taxonomy" id="2749268"/>
    <lineage>
        <taxon>Bacteria</taxon>
        <taxon>Bacillati</taxon>
        <taxon>Bacillota</taxon>
        <taxon>Bacilli</taxon>
        <taxon>Bacillales</taxon>
        <taxon>Paenibacillaceae</taxon>
        <taxon>Insulibacter</taxon>
    </lineage>
</organism>
<evidence type="ECO:0000256" key="4">
    <source>
        <dbReference type="ARBA" id="ARBA00022448"/>
    </source>
</evidence>
<gene>
    <name evidence="7" type="primary">etfB</name>
    <name evidence="7" type="ORF">PRECH8_00430</name>
</gene>
<comment type="similarity">
    <text evidence="1">Belongs to the ETF beta-subunit/FixA family.</text>
</comment>
<name>A0A916QE68_9BACL</name>
<dbReference type="PIRSF" id="PIRSF000090">
    <property type="entry name" value="Beta-ETF"/>
    <property type="match status" value="1"/>
</dbReference>
<sequence>MKIYVLLKQTFDTEERIVLQDGAVSEEGVRYIINPYDEYAVEEAIRIREACGGTVYVVTAGPERAAEALRTALAMGADEAVHIEEVPDADEAVTSRLLAAYLKQQKPDLILGGFFSIDQGAGQTAIRVAELLGMPHVSAVTKLTVESGTARCERDAEGDIQRLEVELPAVITAQQGLNEPRYPSLPGIMKAKRKPYHRIGLEQLGLKPEELMPRRKRLIVTLPPARSEGRILTGTLEEQVQSLIAHLRQVEKVI</sequence>
<dbReference type="PANTHER" id="PTHR21294">
    <property type="entry name" value="ELECTRON TRANSFER FLAVOPROTEIN BETA-SUBUNIT"/>
    <property type="match status" value="1"/>
</dbReference>
<evidence type="ECO:0000313" key="7">
    <source>
        <dbReference type="EMBL" id="GFR36747.1"/>
    </source>
</evidence>
<protein>
    <recommendedName>
        <fullName evidence="3">Electron transfer flavoprotein subunit beta</fullName>
    </recommendedName>
</protein>
<proteinExistence type="inferred from homology"/>
<dbReference type="RefSeq" id="WP_200965244.1">
    <property type="nucleotide sequence ID" value="NZ_BMAQ01000001.1"/>
</dbReference>
<comment type="subunit">
    <text evidence="2">Heterodimer of an alpha and a beta subunit.</text>
</comment>
<dbReference type="PANTHER" id="PTHR21294:SF8">
    <property type="entry name" value="ELECTRON TRANSFER FLAVOPROTEIN SUBUNIT BETA"/>
    <property type="match status" value="1"/>
</dbReference>
<dbReference type="Pfam" id="PF01012">
    <property type="entry name" value="ETF"/>
    <property type="match status" value="1"/>
</dbReference>
<dbReference type="GO" id="GO:0009055">
    <property type="term" value="F:electron transfer activity"/>
    <property type="evidence" value="ECO:0007669"/>
    <property type="project" value="InterPro"/>
</dbReference>
<comment type="caution">
    <text evidence="7">The sequence shown here is derived from an EMBL/GenBank/DDBJ whole genome shotgun (WGS) entry which is preliminary data.</text>
</comment>
<evidence type="ECO:0000313" key="8">
    <source>
        <dbReference type="Proteomes" id="UP000654993"/>
    </source>
</evidence>
<dbReference type="AlphaFoldDB" id="A0A916QE68"/>
<keyword evidence="5" id="KW-0249">Electron transport</keyword>
<dbReference type="GO" id="GO:0005829">
    <property type="term" value="C:cytosol"/>
    <property type="evidence" value="ECO:0007669"/>
    <property type="project" value="TreeGrafter"/>
</dbReference>
<dbReference type="EMBL" id="BMAQ01000001">
    <property type="protein sequence ID" value="GFR36747.1"/>
    <property type="molecule type" value="Genomic_DNA"/>
</dbReference>
<dbReference type="Proteomes" id="UP000654993">
    <property type="component" value="Unassembled WGS sequence"/>
</dbReference>
<reference evidence="7" key="1">
    <citation type="submission" date="2020-08" db="EMBL/GenBank/DDBJ databases">
        <authorList>
            <person name="Uke A."/>
            <person name="Chhe C."/>
            <person name="Baramee S."/>
            <person name="Kosugi A."/>
        </authorList>
    </citation>
    <scope>NUCLEOTIDE SEQUENCE</scope>
    <source>
        <strain evidence="7">DA-C8</strain>
    </source>
</reference>
<keyword evidence="4" id="KW-0813">Transport</keyword>
<keyword evidence="8" id="KW-1185">Reference proteome</keyword>
<evidence type="ECO:0000256" key="5">
    <source>
        <dbReference type="ARBA" id="ARBA00022982"/>
    </source>
</evidence>
<reference evidence="7" key="2">
    <citation type="journal article" date="2021" name="Data Brief">
        <title>Draft genome sequence data of the facultative, thermophilic, xylanolytic bacterium Paenibacillus sp. strain DA-C8.</title>
        <authorList>
            <person name="Chhe C."/>
            <person name="Uke A."/>
            <person name="Baramee S."/>
            <person name="Ungkulpasvich U."/>
            <person name="Tachaapaikoon C."/>
            <person name="Pason P."/>
            <person name="Waeonukul R."/>
            <person name="Ratanakhanokchai K."/>
            <person name="Kosugi A."/>
        </authorList>
    </citation>
    <scope>NUCLEOTIDE SEQUENCE</scope>
    <source>
        <strain evidence="7">DA-C8</strain>
    </source>
</reference>
<dbReference type="CDD" id="cd01714">
    <property type="entry name" value="ETF_beta"/>
    <property type="match status" value="1"/>
</dbReference>
<accession>A0A916QE68</accession>
<evidence type="ECO:0000259" key="6">
    <source>
        <dbReference type="SMART" id="SM00893"/>
    </source>
</evidence>
<feature type="domain" description="Electron transfer flavoprotein alpha/beta-subunit N-terminal" evidence="6">
    <location>
        <begin position="21"/>
        <end position="208"/>
    </location>
</feature>
<dbReference type="InterPro" id="IPR033948">
    <property type="entry name" value="ETF_beta_N"/>
</dbReference>
<dbReference type="InterPro" id="IPR012255">
    <property type="entry name" value="ETF_b"/>
</dbReference>
<evidence type="ECO:0000256" key="2">
    <source>
        <dbReference type="ARBA" id="ARBA00011355"/>
    </source>
</evidence>
<dbReference type="InterPro" id="IPR014730">
    <property type="entry name" value="ETF_a/b_N"/>
</dbReference>
<evidence type="ECO:0000256" key="1">
    <source>
        <dbReference type="ARBA" id="ARBA00007557"/>
    </source>
</evidence>
<dbReference type="InterPro" id="IPR014729">
    <property type="entry name" value="Rossmann-like_a/b/a_fold"/>
</dbReference>
<dbReference type="SUPFAM" id="SSF52402">
    <property type="entry name" value="Adenine nucleotide alpha hydrolases-like"/>
    <property type="match status" value="1"/>
</dbReference>